<feature type="transmembrane region" description="Helical" evidence="6">
    <location>
        <begin position="136"/>
        <end position="159"/>
    </location>
</feature>
<dbReference type="PROSITE" id="PS50850">
    <property type="entry name" value="MFS"/>
    <property type="match status" value="1"/>
</dbReference>
<comment type="subcellular location">
    <subcellularLocation>
        <location evidence="1">Cell membrane</location>
        <topology evidence="1">Multi-pass membrane protein</topology>
    </subcellularLocation>
</comment>
<feature type="transmembrane region" description="Helical" evidence="6">
    <location>
        <begin position="274"/>
        <end position="293"/>
    </location>
</feature>
<dbReference type="InterPro" id="IPR050930">
    <property type="entry name" value="MFS_Vesicular_Transporter"/>
</dbReference>
<dbReference type="PANTHER" id="PTHR23506">
    <property type="entry name" value="GH10249P"/>
    <property type="match status" value="1"/>
</dbReference>
<reference evidence="8 9" key="1">
    <citation type="submission" date="2019-05" db="EMBL/GenBank/DDBJ databases">
        <authorList>
            <person name="Lee S.D."/>
        </authorList>
    </citation>
    <scope>NUCLEOTIDE SEQUENCE [LARGE SCALE GENOMIC DNA]</scope>
    <source>
        <strain evidence="8 9">C5-26</strain>
    </source>
</reference>
<dbReference type="InterPro" id="IPR020846">
    <property type="entry name" value="MFS_dom"/>
</dbReference>
<name>A0A563DV61_9MICO</name>
<feature type="transmembrane region" description="Helical" evidence="6">
    <location>
        <begin position="299"/>
        <end position="317"/>
    </location>
</feature>
<dbReference type="OrthoDB" id="3177957at2"/>
<dbReference type="InterPro" id="IPR036259">
    <property type="entry name" value="MFS_trans_sf"/>
</dbReference>
<feature type="transmembrane region" description="Helical" evidence="6">
    <location>
        <begin position="205"/>
        <end position="229"/>
    </location>
</feature>
<keyword evidence="9" id="KW-1185">Reference proteome</keyword>
<dbReference type="PANTHER" id="PTHR23506:SF23">
    <property type="entry name" value="GH10249P"/>
    <property type="match status" value="1"/>
</dbReference>
<feature type="domain" description="Major facilitator superfamily (MFS) profile" evidence="7">
    <location>
        <begin position="8"/>
        <end position="389"/>
    </location>
</feature>
<evidence type="ECO:0000256" key="5">
    <source>
        <dbReference type="ARBA" id="ARBA00023136"/>
    </source>
</evidence>
<proteinExistence type="predicted"/>
<feature type="transmembrane region" description="Helical" evidence="6">
    <location>
        <begin position="338"/>
        <end position="361"/>
    </location>
</feature>
<dbReference type="Proteomes" id="UP000320244">
    <property type="component" value="Unassembled WGS sequence"/>
</dbReference>
<feature type="transmembrane region" description="Helical" evidence="6">
    <location>
        <begin position="165"/>
        <end position="184"/>
    </location>
</feature>
<dbReference type="GO" id="GO:0022857">
    <property type="term" value="F:transmembrane transporter activity"/>
    <property type="evidence" value="ECO:0007669"/>
    <property type="project" value="InterPro"/>
</dbReference>
<keyword evidence="5 6" id="KW-0472">Membrane</keyword>
<dbReference type="AlphaFoldDB" id="A0A563DV61"/>
<feature type="transmembrane region" description="Helical" evidence="6">
    <location>
        <begin position="44"/>
        <end position="65"/>
    </location>
</feature>
<evidence type="ECO:0000256" key="2">
    <source>
        <dbReference type="ARBA" id="ARBA00022448"/>
    </source>
</evidence>
<dbReference type="Pfam" id="PF07690">
    <property type="entry name" value="MFS_1"/>
    <property type="match status" value="1"/>
</dbReference>
<gene>
    <name evidence="8" type="ORF">FGL98_19745</name>
</gene>
<dbReference type="Gene3D" id="1.20.1250.20">
    <property type="entry name" value="MFS general substrate transporter like domains"/>
    <property type="match status" value="1"/>
</dbReference>
<dbReference type="EMBL" id="VCQV01000035">
    <property type="protein sequence ID" value="TWP33851.1"/>
    <property type="molecule type" value="Genomic_DNA"/>
</dbReference>
<evidence type="ECO:0000256" key="4">
    <source>
        <dbReference type="ARBA" id="ARBA00022989"/>
    </source>
</evidence>
<dbReference type="InterPro" id="IPR011701">
    <property type="entry name" value="MFS"/>
</dbReference>
<evidence type="ECO:0000256" key="1">
    <source>
        <dbReference type="ARBA" id="ARBA00004651"/>
    </source>
</evidence>
<keyword evidence="4 6" id="KW-1133">Transmembrane helix</keyword>
<feature type="transmembrane region" description="Helical" evidence="6">
    <location>
        <begin position="102"/>
        <end position="124"/>
    </location>
</feature>
<protein>
    <submittedName>
        <fullName evidence="8">MFS transporter</fullName>
    </submittedName>
</protein>
<evidence type="ECO:0000256" key="6">
    <source>
        <dbReference type="SAM" id="Phobius"/>
    </source>
</evidence>
<evidence type="ECO:0000313" key="9">
    <source>
        <dbReference type="Proteomes" id="UP000320244"/>
    </source>
</evidence>
<evidence type="ECO:0000259" key="7">
    <source>
        <dbReference type="PROSITE" id="PS50850"/>
    </source>
</evidence>
<keyword evidence="3 6" id="KW-0812">Transmembrane</keyword>
<keyword evidence="2" id="KW-0813">Transport</keyword>
<evidence type="ECO:0000313" key="8">
    <source>
        <dbReference type="EMBL" id="TWP33851.1"/>
    </source>
</evidence>
<sequence>MRSPRRRGRTTYVMLFVLLGLALAVSGTPSPLYGTYAREWRLSPLDLTVVFAVYALAAMSALLVAGPLTDAIGRKPVLLMSAVGLLAGLAVFMTAHSIVGLLIARVIHGASIGSAAVAVGAALLDVRPDDTARTGHLTGIVLASGMGVGVLGSAVLAQLLPHPLVLPYAVIAALTALTLIVLALSPETHGARTGRIRIVRPGVPAPIAADFAFATLGAMASWIVLGIYLSLFPQLTAQETGIHSLIFGGSAVAAMTFSAAVAQALTRHAGARRLALYGDVGLVAASLLSIPMVLSGHAIAVFVGSVALGGSFGMTFSGSFRHLTQVIPAAQRGSVMSAFYLCCYAAMAVPTILAGAAASRWGLPHTYAGFAVVVAMACGAAGMMAYRSAPPVTLHVADRTGSMSR</sequence>
<dbReference type="SUPFAM" id="SSF103473">
    <property type="entry name" value="MFS general substrate transporter"/>
    <property type="match status" value="1"/>
</dbReference>
<organism evidence="8 9">
    <name type="scientific">Leekyejoonella antrihumi</name>
    <dbReference type="NCBI Taxonomy" id="1660198"/>
    <lineage>
        <taxon>Bacteria</taxon>
        <taxon>Bacillati</taxon>
        <taxon>Actinomycetota</taxon>
        <taxon>Actinomycetes</taxon>
        <taxon>Micrococcales</taxon>
        <taxon>Dermacoccaceae</taxon>
        <taxon>Leekyejoonella</taxon>
    </lineage>
</organism>
<accession>A0A563DV61</accession>
<comment type="caution">
    <text evidence="8">The sequence shown here is derived from an EMBL/GenBank/DDBJ whole genome shotgun (WGS) entry which is preliminary data.</text>
</comment>
<feature type="transmembrane region" description="Helical" evidence="6">
    <location>
        <begin position="241"/>
        <end position="262"/>
    </location>
</feature>
<reference evidence="8 9" key="2">
    <citation type="submission" date="2019-08" db="EMBL/GenBank/DDBJ databases">
        <title>Jejuicoccus antrihumi gen. nov., sp. nov., a new member of the family Dermacoccaceae isolated from a cave.</title>
        <authorList>
            <person name="Schumann P."/>
            <person name="Kim I.S."/>
        </authorList>
    </citation>
    <scope>NUCLEOTIDE SEQUENCE [LARGE SCALE GENOMIC DNA]</scope>
    <source>
        <strain evidence="8 9">C5-26</strain>
    </source>
</reference>
<dbReference type="GO" id="GO:0005886">
    <property type="term" value="C:plasma membrane"/>
    <property type="evidence" value="ECO:0007669"/>
    <property type="project" value="UniProtKB-SubCell"/>
</dbReference>
<feature type="transmembrane region" description="Helical" evidence="6">
    <location>
        <begin position="367"/>
        <end position="386"/>
    </location>
</feature>
<evidence type="ECO:0000256" key="3">
    <source>
        <dbReference type="ARBA" id="ARBA00022692"/>
    </source>
</evidence>
<feature type="transmembrane region" description="Helical" evidence="6">
    <location>
        <begin position="77"/>
        <end position="96"/>
    </location>
</feature>